<reference evidence="1 2" key="1">
    <citation type="submission" date="2007-09" db="EMBL/GenBank/DDBJ databases">
        <title>Draft genome sequence of Faecalibacterium prausnitzii M21/2.</title>
        <authorList>
            <person name="Sudarsanam P."/>
            <person name="Ley R."/>
            <person name="Guruge J."/>
            <person name="Turnbaugh P.J."/>
            <person name="Mahowald M."/>
            <person name="Liep D."/>
            <person name="Gordon J."/>
        </authorList>
    </citation>
    <scope>NUCLEOTIDE SEQUENCE [LARGE SCALE GENOMIC DNA]</scope>
    <source>
        <strain evidence="1 2">M21/2</strain>
    </source>
</reference>
<evidence type="ECO:0000313" key="1">
    <source>
        <dbReference type="EMBL" id="EDP22536.1"/>
    </source>
</evidence>
<dbReference type="AlphaFoldDB" id="A8S8J1"/>
<dbReference type="HOGENOM" id="CLU_3310075_0_0_9"/>
<protein>
    <submittedName>
        <fullName evidence="1">Uncharacterized protein</fullName>
    </submittedName>
</protein>
<gene>
    <name evidence="1" type="ORF">FAEPRAM212_00781</name>
</gene>
<comment type="caution">
    <text evidence="1">The sequence shown here is derived from an EMBL/GenBank/DDBJ whole genome shotgun (WGS) entry which is preliminary data.</text>
</comment>
<dbReference type="EMBL" id="ABED02000019">
    <property type="protein sequence ID" value="EDP22536.1"/>
    <property type="molecule type" value="Genomic_DNA"/>
</dbReference>
<accession>A8S8J1</accession>
<dbReference type="Proteomes" id="UP000005945">
    <property type="component" value="Unassembled WGS sequence"/>
</dbReference>
<evidence type="ECO:0000313" key="2">
    <source>
        <dbReference type="Proteomes" id="UP000005945"/>
    </source>
</evidence>
<sequence length="39" mass="4751">MCNFQRKQNDRQSTLYYFNTAKAFCCFSCRKCIQKLFTL</sequence>
<reference evidence="1 2" key="2">
    <citation type="submission" date="2007-09" db="EMBL/GenBank/DDBJ databases">
        <authorList>
            <person name="Fulton L."/>
            <person name="Clifton S."/>
            <person name="Fulton B."/>
            <person name="Xu J."/>
            <person name="Minx P."/>
            <person name="Pepin K.H."/>
            <person name="Johnson M."/>
            <person name="Thiruvilangam P."/>
            <person name="Bhonagiri V."/>
            <person name="Nash W.E."/>
            <person name="Mardis E.R."/>
            <person name="Wilson R.K."/>
        </authorList>
    </citation>
    <scope>NUCLEOTIDE SEQUENCE [LARGE SCALE GENOMIC DNA]</scope>
    <source>
        <strain evidence="1 2">M21/2</strain>
    </source>
</reference>
<organism evidence="1 2">
    <name type="scientific">Faecalibacterium prausnitzii M21/2</name>
    <dbReference type="NCBI Taxonomy" id="411485"/>
    <lineage>
        <taxon>Bacteria</taxon>
        <taxon>Bacillati</taxon>
        <taxon>Bacillota</taxon>
        <taxon>Clostridia</taxon>
        <taxon>Eubacteriales</taxon>
        <taxon>Oscillospiraceae</taxon>
        <taxon>Faecalibacterium</taxon>
    </lineage>
</organism>
<name>A8S8J1_9FIRM</name>
<proteinExistence type="predicted"/>